<dbReference type="InterPro" id="IPR052159">
    <property type="entry name" value="Competence_DNA_uptake"/>
</dbReference>
<dbReference type="Proteomes" id="UP000013988">
    <property type="component" value="Unassembled WGS sequence"/>
</dbReference>
<organism evidence="2 3">
    <name type="scientific">Clostridium sartagoforme AAU1</name>
    <dbReference type="NCBI Taxonomy" id="1202534"/>
    <lineage>
        <taxon>Bacteria</taxon>
        <taxon>Bacillati</taxon>
        <taxon>Bacillota</taxon>
        <taxon>Clostridia</taxon>
        <taxon>Eubacteriales</taxon>
        <taxon>Clostridiaceae</taxon>
        <taxon>Clostridium</taxon>
    </lineage>
</organism>
<accession>R9BSJ4</accession>
<keyword evidence="3" id="KW-1185">Reference proteome</keyword>
<reference evidence="2 3" key="1">
    <citation type="submission" date="2013-03" db="EMBL/GenBank/DDBJ databases">
        <title>Whole genome shotgun sequencing of Clostridium sartagoforme AAU1.</title>
        <authorList>
            <person name="Joshi C.G."/>
            <person name="Duggirala S.M."/>
            <person name="Nathani N.M."/>
            <person name="Bhatt V.D."/>
            <person name="Patel A.K."/>
            <person name="Pandya P.R."/>
            <person name="KaPatel J.A."/>
        </authorList>
    </citation>
    <scope>NUCLEOTIDE SEQUENCE [LARGE SCALE GENOMIC DNA]</scope>
    <source>
        <strain evidence="2 3">AAU1</strain>
    </source>
</reference>
<dbReference type="PATRIC" id="fig|1202534.3.peg.3836"/>
<dbReference type="OrthoDB" id="9761531at2"/>
<comment type="caution">
    <text evidence="2">The sequence shown here is derived from an EMBL/GenBank/DDBJ whole genome shotgun (WGS) entry which is preliminary data.</text>
</comment>
<evidence type="ECO:0000259" key="1">
    <source>
        <dbReference type="Pfam" id="PF00753"/>
    </source>
</evidence>
<dbReference type="Pfam" id="PF00753">
    <property type="entry name" value="Lactamase_B"/>
    <property type="match status" value="1"/>
</dbReference>
<gene>
    <name evidence="2" type="ORF">A500_19234</name>
</gene>
<feature type="domain" description="Metallo-beta-lactamase" evidence="1">
    <location>
        <begin position="11"/>
        <end position="97"/>
    </location>
</feature>
<evidence type="ECO:0000313" key="3">
    <source>
        <dbReference type="Proteomes" id="UP000013988"/>
    </source>
</evidence>
<protein>
    <recommendedName>
        <fullName evidence="1">Metallo-beta-lactamase domain-containing protein</fullName>
    </recommendedName>
</protein>
<proteinExistence type="predicted"/>
<dbReference type="Gene3D" id="3.60.15.10">
    <property type="entry name" value="Ribonuclease Z/Hydroxyacylglutathione hydrolase-like"/>
    <property type="match status" value="1"/>
</dbReference>
<name>R9BSJ4_9CLOT</name>
<dbReference type="PANTHER" id="PTHR30619">
    <property type="entry name" value="DNA INTERNALIZATION/COMPETENCE PROTEIN COMEC/REC2"/>
    <property type="match status" value="1"/>
</dbReference>
<dbReference type="RefSeq" id="WP_016209054.1">
    <property type="nucleotide sequence ID" value="NZ_ASRV01000235.1"/>
</dbReference>
<dbReference type="PANTHER" id="PTHR30619:SF1">
    <property type="entry name" value="RECOMBINATION PROTEIN 2"/>
    <property type="match status" value="1"/>
</dbReference>
<dbReference type="InterPro" id="IPR036866">
    <property type="entry name" value="RibonucZ/Hydroxyglut_hydro"/>
</dbReference>
<evidence type="ECO:0000313" key="2">
    <source>
        <dbReference type="EMBL" id="EOR19977.1"/>
    </source>
</evidence>
<dbReference type="SUPFAM" id="SSF56281">
    <property type="entry name" value="Metallo-hydrolase/oxidoreductase"/>
    <property type="match status" value="1"/>
</dbReference>
<dbReference type="AlphaFoldDB" id="R9BSJ4"/>
<dbReference type="InterPro" id="IPR001279">
    <property type="entry name" value="Metallo-B-lactamas"/>
</dbReference>
<dbReference type="EMBL" id="ASRV01000235">
    <property type="protein sequence ID" value="EOR19977.1"/>
    <property type="molecule type" value="Genomic_DNA"/>
</dbReference>
<sequence length="302" mass="34506">MSIIIKSFSVGNGDMFYIKHGSDNFSVIDCCLRDDGNDENIIDEIIEESKDKGIKRFISTHPDDDHIGGLKKLDSKWTINNFYCVENKATKDDESEDFKKYCELRDSEKKSFYIYKGCRRKWMNMESDESDSEKRGSAGLTVLWPDTSNQEFKNELGKVKSGNSPNNISPIIKYSLNDGVTCLWLGDIEGDFLEKVKEDISFCEIDILFAPHHGRDSGKIPEEILKQLNPKVVIIGEAKSKDLNYYNNYNTITQNSAKDIIFECIDDKVHIYVGSSSYSVDFLEDEGKNTYDNYIGSFQVNK</sequence>